<dbReference type="EMBL" id="JADNRY010000769">
    <property type="protein sequence ID" value="KAF9027377.1"/>
    <property type="molecule type" value="Genomic_DNA"/>
</dbReference>
<protein>
    <submittedName>
        <fullName evidence="1">Uncharacterized protein</fullName>
    </submittedName>
</protein>
<gene>
    <name evidence="1" type="ORF">BDP27DRAFT_1375972</name>
</gene>
<comment type="caution">
    <text evidence="1">The sequence shown here is derived from an EMBL/GenBank/DDBJ whole genome shotgun (WGS) entry which is preliminary data.</text>
</comment>
<dbReference type="AlphaFoldDB" id="A0A9P5P6P0"/>
<keyword evidence="2" id="KW-1185">Reference proteome</keyword>
<name>A0A9P5P6P0_9AGAR</name>
<sequence length="608" mass="69023">MSPSKHINREHNLEVFDTKIHIEIPSYPWSQNSCWLDSSLEALYCVLNYWSWTEFEALFEFENQSFPSPLYYLYLCLQARRLRPITEFPPSTSKTNSLELNNLRDSFRQFLFTTKMVTNLGPIDTTQPAFASHWVLLTSPFYIYRLGRLLRVWICQSQSVIQHVRVERLHTLSAVYQAPSPHLYAEFEGSITKWFKSLTTVKTVAKGTSQPACYRKNPSEGEQYCKGTSATMEYLVSLPVVLTLEPNMYSLSGQWDFPRHIYPLTIHEGTKNGVVYDITARVFHSETANHFITRCVLPSASGHRLAVFTYDGMQNCGYSQFEKSASVDRFLAGFQPTGLPSGYTSYAVIYHLRGGTAAQERYSILQNPLVLSTLHVDLSITTPNNIPPYTNAIFRQMDAAETATWHSAHTQEYSRVEFNLDLDLELEDMGPNADNIDQAMEIDGNLSSSPGPSDPAHVLCRCGVESDGHREGVIQEILRKSGRKGNTIATTFTRLLSSPGRAALVQVKANDKFYYPGRILAQDEKRKTATVRMWRGIHNSLANTTHTLIPFSRIKPRPKPRPKKIKNLSAAVVLQVFLCPTCPLYSLKELLGFWYLLFYLSGDCDELI</sequence>
<organism evidence="1 2">
    <name type="scientific">Rhodocollybia butyracea</name>
    <dbReference type="NCBI Taxonomy" id="206335"/>
    <lineage>
        <taxon>Eukaryota</taxon>
        <taxon>Fungi</taxon>
        <taxon>Dikarya</taxon>
        <taxon>Basidiomycota</taxon>
        <taxon>Agaricomycotina</taxon>
        <taxon>Agaricomycetes</taxon>
        <taxon>Agaricomycetidae</taxon>
        <taxon>Agaricales</taxon>
        <taxon>Marasmiineae</taxon>
        <taxon>Omphalotaceae</taxon>
        <taxon>Rhodocollybia</taxon>
    </lineage>
</organism>
<proteinExistence type="predicted"/>
<dbReference type="Proteomes" id="UP000772434">
    <property type="component" value="Unassembled WGS sequence"/>
</dbReference>
<reference evidence="1" key="1">
    <citation type="submission" date="2020-11" db="EMBL/GenBank/DDBJ databases">
        <authorList>
            <consortium name="DOE Joint Genome Institute"/>
            <person name="Ahrendt S."/>
            <person name="Riley R."/>
            <person name="Andreopoulos W."/>
            <person name="Labutti K."/>
            <person name="Pangilinan J."/>
            <person name="Ruiz-Duenas F.J."/>
            <person name="Barrasa J.M."/>
            <person name="Sanchez-Garcia M."/>
            <person name="Camarero S."/>
            <person name="Miyauchi S."/>
            <person name="Serrano A."/>
            <person name="Linde D."/>
            <person name="Babiker R."/>
            <person name="Drula E."/>
            <person name="Ayuso-Fernandez I."/>
            <person name="Pacheco R."/>
            <person name="Padilla G."/>
            <person name="Ferreira P."/>
            <person name="Barriuso J."/>
            <person name="Kellner H."/>
            <person name="Castanera R."/>
            <person name="Alfaro M."/>
            <person name="Ramirez L."/>
            <person name="Pisabarro A.G."/>
            <person name="Kuo A."/>
            <person name="Tritt A."/>
            <person name="Lipzen A."/>
            <person name="He G."/>
            <person name="Yan M."/>
            <person name="Ng V."/>
            <person name="Cullen D."/>
            <person name="Martin F."/>
            <person name="Rosso M.-N."/>
            <person name="Henrissat B."/>
            <person name="Hibbett D."/>
            <person name="Martinez A.T."/>
            <person name="Grigoriev I.V."/>
        </authorList>
    </citation>
    <scope>NUCLEOTIDE SEQUENCE</scope>
    <source>
        <strain evidence="1">AH 40177</strain>
    </source>
</reference>
<evidence type="ECO:0000313" key="1">
    <source>
        <dbReference type="EMBL" id="KAF9027377.1"/>
    </source>
</evidence>
<dbReference type="OrthoDB" id="3060192at2759"/>
<accession>A0A9P5P6P0</accession>
<evidence type="ECO:0000313" key="2">
    <source>
        <dbReference type="Proteomes" id="UP000772434"/>
    </source>
</evidence>